<dbReference type="AlphaFoldDB" id="A0A2P5YY78"/>
<organism evidence="6 7">
    <name type="scientific">Gossypium barbadense</name>
    <name type="common">Sea Island cotton</name>
    <name type="synonym">Hibiscus barbadensis</name>
    <dbReference type="NCBI Taxonomy" id="3634"/>
    <lineage>
        <taxon>Eukaryota</taxon>
        <taxon>Viridiplantae</taxon>
        <taxon>Streptophyta</taxon>
        <taxon>Embryophyta</taxon>
        <taxon>Tracheophyta</taxon>
        <taxon>Spermatophyta</taxon>
        <taxon>Magnoliopsida</taxon>
        <taxon>eudicotyledons</taxon>
        <taxon>Gunneridae</taxon>
        <taxon>Pentapetalae</taxon>
        <taxon>rosids</taxon>
        <taxon>malvids</taxon>
        <taxon>Malvales</taxon>
        <taxon>Malvaceae</taxon>
        <taxon>Malvoideae</taxon>
        <taxon>Gossypium</taxon>
    </lineage>
</organism>
<dbReference type="Pfam" id="PF20160">
    <property type="entry name" value="C-JID"/>
    <property type="match status" value="1"/>
</dbReference>
<feature type="region of interest" description="Disordered" evidence="3">
    <location>
        <begin position="255"/>
        <end position="277"/>
    </location>
</feature>
<dbReference type="InterPro" id="IPR045344">
    <property type="entry name" value="C-JID"/>
</dbReference>
<keyword evidence="8" id="KW-1185">Reference proteome</keyword>
<evidence type="ECO:0000313" key="6">
    <source>
        <dbReference type="EMBL" id="PPS20550.1"/>
    </source>
</evidence>
<reference evidence="5 8" key="2">
    <citation type="submission" date="2019-06" db="EMBL/GenBank/DDBJ databases">
        <title>WGS assembly of Gossypium barbadense.</title>
        <authorList>
            <person name="Chen Z.J."/>
            <person name="Sreedasyam A."/>
            <person name="Ando A."/>
            <person name="Song Q."/>
            <person name="De L."/>
            <person name="Hulse-Kemp A."/>
            <person name="Ding M."/>
            <person name="Ye W."/>
            <person name="Kirkbride R."/>
            <person name="Jenkins J."/>
            <person name="Plott C."/>
            <person name="Lovell J."/>
            <person name="Lin Y.-M."/>
            <person name="Vaughn R."/>
            <person name="Liu B."/>
            <person name="Li W."/>
            <person name="Simpson S."/>
            <person name="Scheffler B."/>
            <person name="Saski C."/>
            <person name="Grover C."/>
            <person name="Hu G."/>
            <person name="Conover J."/>
            <person name="Carlson J."/>
            <person name="Shu S."/>
            <person name="Boston L."/>
            <person name="Williams M."/>
            <person name="Peterson D."/>
            <person name="Mcgee K."/>
            <person name="Jones D."/>
            <person name="Wendel J."/>
            <person name="Stelly D."/>
            <person name="Grimwood J."/>
            <person name="Schmutz J."/>
        </authorList>
    </citation>
    <scope>NUCLEOTIDE SEQUENCE [LARGE SCALE GENOMIC DNA]</scope>
    <source>
        <strain evidence="5">1400233.01</strain>
    </source>
</reference>
<dbReference type="Proteomes" id="UP000239757">
    <property type="component" value="Unassembled WGS sequence"/>
</dbReference>
<keyword evidence="1" id="KW-0433">Leucine-rich repeat</keyword>
<evidence type="ECO:0000313" key="7">
    <source>
        <dbReference type="Proteomes" id="UP000239757"/>
    </source>
</evidence>
<accession>A0A2P5YY78</accession>
<dbReference type="Proteomes" id="UP000327439">
    <property type="component" value="Chromosome A10"/>
</dbReference>
<evidence type="ECO:0000256" key="1">
    <source>
        <dbReference type="ARBA" id="ARBA00022614"/>
    </source>
</evidence>
<dbReference type="OrthoDB" id="943817at2759"/>
<dbReference type="EMBL" id="CM018211">
    <property type="protein sequence ID" value="KAB2063955.1"/>
    <property type="molecule type" value="Genomic_DNA"/>
</dbReference>
<keyword evidence="2" id="KW-0677">Repeat</keyword>
<evidence type="ECO:0000259" key="4">
    <source>
        <dbReference type="Pfam" id="PF20160"/>
    </source>
</evidence>
<dbReference type="EMBL" id="KZ662693">
    <property type="protein sequence ID" value="PPS20550.1"/>
    <property type="molecule type" value="Genomic_DNA"/>
</dbReference>
<gene>
    <name evidence="5" type="ORF">ES319_A10G254800v1</name>
    <name evidence="6" type="ORF">GOBAR_AA00013</name>
</gene>
<protein>
    <recommendedName>
        <fullName evidence="4">C-JID domain-containing protein</fullName>
    </recommendedName>
</protein>
<evidence type="ECO:0000313" key="8">
    <source>
        <dbReference type="Proteomes" id="UP000327439"/>
    </source>
</evidence>
<proteinExistence type="predicted"/>
<sequence>MNHCKSLKLLLDLPPHIWLLDAHDCTSLKKVSFIQQHGFLGGAYELCMMFSNCINLNQDSIDSIEANAMFKIGSIAEKWRPQNIFGPRRSVCCYPGTEISASKFESQNVYSSLTLKIAPNVCGKRRFLAFAICLVADLTHCSGFKELELTCEYQLTVSSCSDGGGGYEKFKSVYDGGSLSEWKCMGDHVLILFQKDMVKEDKNYEEATFEFYIRRHSYNEEGEKICLRDFKVKKCGVHVIYVDAKSDTDATEKRLAGNKRSFSHDGEEGDGGLKRLK</sequence>
<name>A0A2P5YY78_GOSBA</name>
<reference evidence="6 7" key="1">
    <citation type="submission" date="2015-01" db="EMBL/GenBank/DDBJ databases">
        <title>Genome of allotetraploid Gossypium barbadense reveals genomic plasticity and fiber elongation in cotton evolution.</title>
        <authorList>
            <person name="Chen X."/>
            <person name="Liu X."/>
            <person name="Zhao B."/>
            <person name="Zheng H."/>
            <person name="Hu Y."/>
            <person name="Lu G."/>
            <person name="Yang C."/>
            <person name="Chen J."/>
            <person name="Shan C."/>
            <person name="Zhang L."/>
            <person name="Zhou Y."/>
            <person name="Wang L."/>
            <person name="Guo W."/>
            <person name="Bai Y."/>
            <person name="Ruan J."/>
            <person name="Shangguan X."/>
            <person name="Mao Y."/>
            <person name="Jiang J."/>
            <person name="Zhu Y."/>
            <person name="Lei J."/>
            <person name="Kang H."/>
            <person name="Chen S."/>
            <person name="He X."/>
            <person name="Wang R."/>
            <person name="Wang Y."/>
            <person name="Chen J."/>
            <person name="Wang L."/>
            <person name="Yu S."/>
            <person name="Wang B."/>
            <person name="Wei J."/>
            <person name="Song S."/>
            <person name="Lu X."/>
            <person name="Gao Z."/>
            <person name="Gu W."/>
            <person name="Deng X."/>
            <person name="Ma D."/>
            <person name="Wang S."/>
            <person name="Liang W."/>
            <person name="Fang L."/>
            <person name="Cai C."/>
            <person name="Zhu X."/>
            <person name="Zhou B."/>
            <person name="Zhang Y."/>
            <person name="Chen Z."/>
            <person name="Xu S."/>
            <person name="Zhu R."/>
            <person name="Wang S."/>
            <person name="Zhang T."/>
            <person name="Zhao G."/>
        </authorList>
    </citation>
    <scope>NUCLEOTIDE SEQUENCE [LARGE SCALE GENOMIC DNA]</scope>
    <source>
        <strain evidence="7">cv. Xinhai21</strain>
        <tissue evidence="6">Leaf</tissue>
    </source>
</reference>
<feature type="domain" description="C-JID" evidence="4">
    <location>
        <begin position="104"/>
        <end position="243"/>
    </location>
</feature>
<evidence type="ECO:0000256" key="3">
    <source>
        <dbReference type="SAM" id="MobiDB-lite"/>
    </source>
</evidence>
<evidence type="ECO:0000313" key="5">
    <source>
        <dbReference type="EMBL" id="KAB2063955.1"/>
    </source>
</evidence>
<evidence type="ECO:0000256" key="2">
    <source>
        <dbReference type="ARBA" id="ARBA00022737"/>
    </source>
</evidence>